<evidence type="ECO:0000256" key="3">
    <source>
        <dbReference type="ARBA" id="ARBA00022722"/>
    </source>
</evidence>
<reference evidence="9 10" key="1">
    <citation type="submission" date="2024-01" db="EMBL/GenBank/DDBJ databases">
        <title>Genomic insights into the taxonomy and metabolism of the cyanobacterium Pannus brasiliensis CCIBt3594.</title>
        <authorList>
            <person name="Machado M."/>
            <person name="Botero N.B."/>
            <person name="Andreote A.P.D."/>
            <person name="Feitosa A.M.T."/>
            <person name="Popin R."/>
            <person name="Sivonen K."/>
            <person name="Fiore M.F."/>
        </authorList>
    </citation>
    <scope>NUCLEOTIDE SEQUENCE [LARGE SCALE GENOMIC DNA]</scope>
    <source>
        <strain evidence="9 10">CCIBt3594</strain>
    </source>
</reference>
<dbReference type="SUPFAM" id="SSF64182">
    <property type="entry name" value="DHH phosphoesterases"/>
    <property type="match status" value="1"/>
</dbReference>
<accession>A0AAW9QX38</accession>
<protein>
    <recommendedName>
        <fullName evidence="2">Single-stranded-DNA-specific exonuclease RecJ</fullName>
    </recommendedName>
</protein>
<evidence type="ECO:0000313" key="9">
    <source>
        <dbReference type="EMBL" id="MEG3437604.1"/>
    </source>
</evidence>
<dbReference type="InterPro" id="IPR001667">
    <property type="entry name" value="DDH_dom"/>
</dbReference>
<evidence type="ECO:0000259" key="7">
    <source>
        <dbReference type="Pfam" id="PF02272"/>
    </source>
</evidence>
<dbReference type="GO" id="GO:0008409">
    <property type="term" value="F:5'-3' exonuclease activity"/>
    <property type="evidence" value="ECO:0007669"/>
    <property type="project" value="InterPro"/>
</dbReference>
<dbReference type="EMBL" id="JBAFSM010000017">
    <property type="protein sequence ID" value="MEG3437604.1"/>
    <property type="molecule type" value="Genomic_DNA"/>
</dbReference>
<evidence type="ECO:0000259" key="6">
    <source>
        <dbReference type="Pfam" id="PF01368"/>
    </source>
</evidence>
<dbReference type="InterPro" id="IPR051673">
    <property type="entry name" value="SSDNA_exonuclease_RecJ"/>
</dbReference>
<evidence type="ECO:0000256" key="4">
    <source>
        <dbReference type="ARBA" id="ARBA00022801"/>
    </source>
</evidence>
<dbReference type="NCBIfam" id="TIGR00644">
    <property type="entry name" value="recJ"/>
    <property type="match status" value="1"/>
</dbReference>
<comment type="similarity">
    <text evidence="1">Belongs to the RecJ family.</text>
</comment>
<keyword evidence="10" id="KW-1185">Reference proteome</keyword>
<dbReference type="GO" id="GO:0003676">
    <property type="term" value="F:nucleic acid binding"/>
    <property type="evidence" value="ECO:0007669"/>
    <property type="project" value="InterPro"/>
</dbReference>
<feature type="domain" description="DDH" evidence="6">
    <location>
        <begin position="107"/>
        <end position="256"/>
    </location>
</feature>
<dbReference type="InterPro" id="IPR041122">
    <property type="entry name" value="RecJ_OB"/>
</dbReference>
<dbReference type="InterPro" id="IPR003156">
    <property type="entry name" value="DHHA1_dom"/>
</dbReference>
<proteinExistence type="inferred from homology"/>
<feature type="domain" description="DHHA1" evidence="7">
    <location>
        <begin position="379"/>
        <end position="474"/>
    </location>
</feature>
<dbReference type="InterPro" id="IPR004610">
    <property type="entry name" value="RecJ"/>
</dbReference>
<keyword evidence="5 9" id="KW-0269">Exonuclease</keyword>
<dbReference type="Gene3D" id="3.90.1640.30">
    <property type="match status" value="1"/>
</dbReference>
<dbReference type="InterPro" id="IPR038763">
    <property type="entry name" value="DHH_sf"/>
</dbReference>
<dbReference type="Gene3D" id="3.10.310.30">
    <property type="match status" value="1"/>
</dbReference>
<organism evidence="9 10">
    <name type="scientific">Pannus brasiliensis CCIBt3594</name>
    <dbReference type="NCBI Taxonomy" id="1427578"/>
    <lineage>
        <taxon>Bacteria</taxon>
        <taxon>Bacillati</taxon>
        <taxon>Cyanobacteriota</taxon>
        <taxon>Cyanophyceae</taxon>
        <taxon>Oscillatoriophycideae</taxon>
        <taxon>Chroococcales</taxon>
        <taxon>Microcystaceae</taxon>
        <taxon>Pannus</taxon>
    </lineage>
</organism>
<dbReference type="GO" id="GO:0006310">
    <property type="term" value="P:DNA recombination"/>
    <property type="evidence" value="ECO:0007669"/>
    <property type="project" value="InterPro"/>
</dbReference>
<dbReference type="PANTHER" id="PTHR30255:SF2">
    <property type="entry name" value="SINGLE-STRANDED-DNA-SPECIFIC EXONUCLEASE RECJ"/>
    <property type="match status" value="1"/>
</dbReference>
<evidence type="ECO:0000259" key="8">
    <source>
        <dbReference type="Pfam" id="PF17768"/>
    </source>
</evidence>
<dbReference type="AlphaFoldDB" id="A0AAW9QX38"/>
<evidence type="ECO:0000313" key="10">
    <source>
        <dbReference type="Proteomes" id="UP001328733"/>
    </source>
</evidence>
<keyword evidence="4" id="KW-0378">Hydrolase</keyword>
<dbReference type="Proteomes" id="UP001328733">
    <property type="component" value="Unassembled WGS sequence"/>
</dbReference>
<gene>
    <name evidence="9" type="primary">recJ</name>
    <name evidence="9" type="ORF">V0288_10785</name>
</gene>
<feature type="domain" description="RecJ OB" evidence="8">
    <location>
        <begin position="489"/>
        <end position="589"/>
    </location>
</feature>
<dbReference type="Pfam" id="PF17768">
    <property type="entry name" value="RecJ_OB"/>
    <property type="match status" value="1"/>
</dbReference>
<evidence type="ECO:0000256" key="1">
    <source>
        <dbReference type="ARBA" id="ARBA00005915"/>
    </source>
</evidence>
<name>A0AAW9QX38_9CHRO</name>
<evidence type="ECO:0000256" key="5">
    <source>
        <dbReference type="ARBA" id="ARBA00022839"/>
    </source>
</evidence>
<dbReference type="Pfam" id="PF02272">
    <property type="entry name" value="DHHA1"/>
    <property type="match status" value="1"/>
</dbReference>
<comment type="caution">
    <text evidence="9">The sequence shown here is derived from an EMBL/GenBank/DDBJ whole genome shotgun (WGS) entry which is preliminary data.</text>
</comment>
<dbReference type="GO" id="GO:0006281">
    <property type="term" value="P:DNA repair"/>
    <property type="evidence" value="ECO:0007669"/>
    <property type="project" value="InterPro"/>
</dbReference>
<evidence type="ECO:0000256" key="2">
    <source>
        <dbReference type="ARBA" id="ARBA00019841"/>
    </source>
</evidence>
<dbReference type="Pfam" id="PF01368">
    <property type="entry name" value="DHH"/>
    <property type="match status" value="1"/>
</dbReference>
<dbReference type="PANTHER" id="PTHR30255">
    <property type="entry name" value="SINGLE-STRANDED-DNA-SPECIFIC EXONUCLEASE RECJ"/>
    <property type="match status" value="1"/>
</dbReference>
<sequence>MFFPTPIEFRYNERPIDRRFPMPYRYPLQRWRIAEVEADRVDRLAQETGFPPLLATVLINRGITTPELAKLHIDPESHPLPSPLEEFPDLAKSVDLLVETIRSGDSIAICGDYDADGMTSTALLLRALRHLDAEVYHAIPSRMKEGYGINNRIVKEFAESGIGLILTVDNGISALEPIALAVELGLSVIVTDHHDIPETLPPADAILNPKLLPESSPYHGLAGVGVAYILAVSTARELGKLQGLTESLLELFTLGTIADLAPLVGVNRRWLKRGLRRLPRSRLAGVQALIQMSGVSDAQKQLKPDDIGFKLGPRINAIGRIGDPGTVIELLTTDDAGTAVEMAMRCEEVNRTRQELCERIEREAIELVETTPINWRDARVLVVVRDDWHHGVIGIVASRLVERYGVPVFIGTYEEGDPGKIRGSARGIEEFHVFEALEFCRDLLGKFGGHKMAGGFSLETRNLDRFQQQLSQFAHRLLEPEHLKPLIEIDAEMDFSEITVELFQQIESLQPWGIGNQFPVFWTPNVRVVEQQKVGKNHVKLILATDDDTRVKAIAWRWAEYLPLPNRIDIAYKLQENSWQGDRSIEIELIGMRLPAEKNGGKKARFVHEGRFYACSFLESLNEIRIKNERGEVLAVQKGQKIGLLGYSRDNARSVDVTQPNFYSLIKAAVKALAL</sequence>
<keyword evidence="3" id="KW-0540">Nuclease</keyword>